<dbReference type="EMBL" id="MU854926">
    <property type="protein sequence ID" value="KAK4031262.1"/>
    <property type="molecule type" value="Genomic_DNA"/>
</dbReference>
<evidence type="ECO:0000256" key="1">
    <source>
        <dbReference type="ARBA" id="ARBA00022737"/>
    </source>
</evidence>
<evidence type="ECO:0000313" key="3">
    <source>
        <dbReference type="EMBL" id="KAK4031262.1"/>
    </source>
</evidence>
<evidence type="ECO:0000259" key="2">
    <source>
        <dbReference type="Pfam" id="PF24883"/>
    </source>
</evidence>
<gene>
    <name evidence="3" type="ORF">C8A01DRAFT_21494</name>
</gene>
<keyword evidence="4" id="KW-1185">Reference proteome</keyword>
<comment type="caution">
    <text evidence="3">The sequence shown here is derived from an EMBL/GenBank/DDBJ whole genome shotgun (WGS) entry which is preliminary data.</text>
</comment>
<feature type="non-terminal residue" evidence="3">
    <location>
        <position position="1"/>
    </location>
</feature>
<dbReference type="Proteomes" id="UP001303115">
    <property type="component" value="Unassembled WGS sequence"/>
</dbReference>
<accession>A0AAN6P861</accession>
<reference evidence="4" key="1">
    <citation type="journal article" date="2023" name="Mol. Phylogenet. Evol.">
        <title>Genome-scale phylogeny and comparative genomics of the fungal order Sordariales.</title>
        <authorList>
            <person name="Hensen N."/>
            <person name="Bonometti L."/>
            <person name="Westerberg I."/>
            <person name="Brannstrom I.O."/>
            <person name="Guillou S."/>
            <person name="Cros-Aarteil S."/>
            <person name="Calhoun S."/>
            <person name="Haridas S."/>
            <person name="Kuo A."/>
            <person name="Mondo S."/>
            <person name="Pangilinan J."/>
            <person name="Riley R."/>
            <person name="LaButti K."/>
            <person name="Andreopoulos B."/>
            <person name="Lipzen A."/>
            <person name="Chen C."/>
            <person name="Yan M."/>
            <person name="Daum C."/>
            <person name="Ng V."/>
            <person name="Clum A."/>
            <person name="Steindorff A."/>
            <person name="Ohm R.A."/>
            <person name="Martin F."/>
            <person name="Silar P."/>
            <person name="Natvig D.O."/>
            <person name="Lalanne C."/>
            <person name="Gautier V."/>
            <person name="Ament-Velasquez S.L."/>
            <person name="Kruys A."/>
            <person name="Hutchinson M.I."/>
            <person name="Powell A.J."/>
            <person name="Barry K."/>
            <person name="Miller A.N."/>
            <person name="Grigoriev I.V."/>
            <person name="Debuchy R."/>
            <person name="Gladieux P."/>
            <person name="Hiltunen Thoren M."/>
            <person name="Johannesson H."/>
        </authorList>
    </citation>
    <scope>NUCLEOTIDE SEQUENCE [LARGE SCALE GENOMIC DNA]</scope>
    <source>
        <strain evidence="4">CBS 284.82</strain>
    </source>
</reference>
<proteinExistence type="predicted"/>
<dbReference type="InterPro" id="IPR056884">
    <property type="entry name" value="NPHP3-like_N"/>
</dbReference>
<keyword evidence="1" id="KW-0677">Repeat</keyword>
<dbReference type="Pfam" id="PF24883">
    <property type="entry name" value="NPHP3_N"/>
    <property type="match status" value="1"/>
</dbReference>
<evidence type="ECO:0000313" key="4">
    <source>
        <dbReference type="Proteomes" id="UP001303115"/>
    </source>
</evidence>
<dbReference type="AlphaFoldDB" id="A0AAN6P861"/>
<protein>
    <recommendedName>
        <fullName evidence="2">Nephrocystin 3-like N-terminal domain-containing protein</fullName>
    </recommendedName>
</protein>
<organism evidence="3 4">
    <name type="scientific">Parachaetomium inaequale</name>
    <dbReference type="NCBI Taxonomy" id="2588326"/>
    <lineage>
        <taxon>Eukaryota</taxon>
        <taxon>Fungi</taxon>
        <taxon>Dikarya</taxon>
        <taxon>Ascomycota</taxon>
        <taxon>Pezizomycotina</taxon>
        <taxon>Sordariomycetes</taxon>
        <taxon>Sordariomycetidae</taxon>
        <taxon>Sordariales</taxon>
        <taxon>Chaetomiaceae</taxon>
        <taxon>Parachaetomium</taxon>
    </lineage>
</organism>
<sequence length="72" mass="8357">TKGGLLQDSYRWVLDNAEFQRWRDRPERRLLWIKGDPGGIINELHIFRHSVPQEGSGGRRGYVAIFSSSRAF</sequence>
<name>A0AAN6P861_9PEZI</name>
<feature type="domain" description="Nephrocystin 3-like N-terminal" evidence="2">
    <location>
        <begin position="9"/>
        <end position="38"/>
    </location>
</feature>